<sequence>MKTQLRKKVLPLAIAACLGSTAAYANDTASSVRGTIVGPNGNPAAGTEITIIHVPSGSVKKATVNESGLFSAKGLRVGGPYQIIVDSKEFEDTMVEDVYLTLGKEYPVSVQLQSKSDMEQIVVTGRPISSFSGGTGPAANFSLRDLENQPAINRDLKDIVQADPRIYIDDSRGDGAIQCGGGNPRFNSLTLDGVRMNDNFGLNSNGYPTVRAPFSYDAIDQVAVELAPFDVNYGGFTSCNFNAVTKSGTNEVHGKVFFDYTNDSMQGDSIEGEDIDTGNYSEKRYGFSVGAPIIKDELFVFVAYEELEGAELFEYPRLGTSDDDDVTPSDLDRVRQIAQDVYGYDAGSTPASMPVDDQKLLVKLDWNINDDHRASVVYNYNDGFRLSQSDDWAVTLDSHFYERGVEFQSIVGSVYSDWTDNFSTEMRIGKSDVDMRQRSLDAASGFGEVQIRNGGQTIFLGPDDSRQSNDLDYDTTTFKLAGTYYLDEHVITGGYEYENVNVFNLFMQHTQGEFRFDSIDDFEAGLAARVYYNNSAGTNNPNDAAAEFGFAQHTFYLQDEYNFLDYDLSVTFGLRYDMYTSSDKPRENALFTELYGFNNTKNMDDIDLLQPRFGFNWQAADNIEVRGGIGLYSGGNPNVWVSNSYSNDGVVNIATQERGVDLFNTPMVNGGAPIFEVPQNQYDQVANSTGGSGSVNAIDHNFEIPSEWKFALGGTYFTEDNYIITADLLHTQKQDSAIIRDLALTKTGETTFDGRPIYTSTPLTDSEGNTVRRFNEYLLTNVDGDDGESTVLSFALSKEYDNGLDFTVSYAYTQSEDVNPMTSSVAGSNFGNLAVTDPNDPSLATSNYEVPHRFTFKLGYKHEFFDGYLTRFNLFGQASEGRPYSYTYNRSDREFGDNNWNGSRQLMYIPLENDPNVVYDMSAEEIADMNAWIEKEGLTRGATVGRNDFNADWYVKFDVKISQEIPGFMDGHKGNVFFTIKNVGNLLNDDWGVLKEGAFVGNRMVDMSYDSDNDQYIYEGFSKNAAQQDVQNSGSLWQMRVGVNYRF</sequence>
<dbReference type="Gene3D" id="2.170.130.10">
    <property type="entry name" value="TonB-dependent receptor, plug domain"/>
    <property type="match status" value="1"/>
</dbReference>
<gene>
    <name evidence="6" type="ORF">OM33_19295</name>
</gene>
<keyword evidence="4" id="KW-0732">Signal</keyword>
<comment type="subcellular location">
    <subcellularLocation>
        <location evidence="1">Cell outer membrane</location>
    </subcellularLocation>
</comment>
<dbReference type="eggNOG" id="COG4771">
    <property type="taxonomic scope" value="Bacteria"/>
</dbReference>
<dbReference type="Proteomes" id="UP000030341">
    <property type="component" value="Chromosome 2"/>
</dbReference>
<feature type="domain" description="TonB-dependent transporter Oar-like beta-barrel" evidence="5">
    <location>
        <begin position="354"/>
        <end position="971"/>
    </location>
</feature>
<accession>A0A0A7EKK0</accession>
<dbReference type="InterPro" id="IPR008969">
    <property type="entry name" value="CarboxyPept-like_regulatory"/>
</dbReference>
<feature type="chain" id="PRO_5002028389" evidence="4">
    <location>
        <begin position="26"/>
        <end position="1047"/>
    </location>
</feature>
<name>A0A0A7EKK0_9GAMM</name>
<dbReference type="AlphaFoldDB" id="A0A0A7EKK0"/>
<reference evidence="6 7" key="1">
    <citation type="submission" date="2014-11" db="EMBL/GenBank/DDBJ databases">
        <title>Complete Genome Sequence of Pseudoalteromonas sp. Strain OCN003 Isolated from Kaneohe Bay, Oahu, Hawaii.</title>
        <authorList>
            <person name="Beurmann S."/>
            <person name="Videau P."/>
            <person name="Ushijima B."/>
            <person name="Smith A.M."/>
            <person name="Aeby G.S."/>
            <person name="Callahan S.M."/>
            <person name="Belcaid M."/>
        </authorList>
    </citation>
    <scope>NUCLEOTIDE SEQUENCE [LARGE SCALE GENOMIC DNA]</scope>
    <source>
        <strain evidence="6 7">OCN003</strain>
    </source>
</reference>
<dbReference type="SUPFAM" id="SSF49464">
    <property type="entry name" value="Carboxypeptidase regulatory domain-like"/>
    <property type="match status" value="1"/>
</dbReference>
<evidence type="ECO:0000256" key="4">
    <source>
        <dbReference type="SAM" id="SignalP"/>
    </source>
</evidence>
<keyword evidence="3" id="KW-0998">Cell outer membrane</keyword>
<dbReference type="HOGENOM" id="CLU_006298_1_0_6"/>
<keyword evidence="2" id="KW-0472">Membrane</keyword>
<dbReference type="Pfam" id="PF25183">
    <property type="entry name" value="OMP_b-brl_4"/>
    <property type="match status" value="2"/>
</dbReference>
<proteinExistence type="predicted"/>
<evidence type="ECO:0000256" key="2">
    <source>
        <dbReference type="ARBA" id="ARBA00023136"/>
    </source>
</evidence>
<evidence type="ECO:0000259" key="5">
    <source>
        <dbReference type="Pfam" id="PF25183"/>
    </source>
</evidence>
<dbReference type="GO" id="GO:0009279">
    <property type="term" value="C:cell outer membrane"/>
    <property type="evidence" value="ECO:0007669"/>
    <property type="project" value="UniProtKB-SubCell"/>
</dbReference>
<dbReference type="InterPro" id="IPR057601">
    <property type="entry name" value="Oar-like_b-barrel"/>
</dbReference>
<dbReference type="EMBL" id="CP009889">
    <property type="protein sequence ID" value="AIY67205.1"/>
    <property type="molecule type" value="Genomic_DNA"/>
</dbReference>
<feature type="domain" description="TonB-dependent transporter Oar-like beta-barrel" evidence="5">
    <location>
        <begin position="244"/>
        <end position="307"/>
    </location>
</feature>
<dbReference type="Pfam" id="PF13620">
    <property type="entry name" value="CarboxypepD_reg"/>
    <property type="match status" value="1"/>
</dbReference>
<dbReference type="InterPro" id="IPR036942">
    <property type="entry name" value="Beta-barrel_TonB_sf"/>
</dbReference>
<feature type="signal peptide" evidence="4">
    <location>
        <begin position="1"/>
        <end position="25"/>
    </location>
</feature>
<dbReference type="SUPFAM" id="SSF56935">
    <property type="entry name" value="Porins"/>
    <property type="match status" value="1"/>
</dbReference>
<dbReference type="KEGG" id="pseo:OM33_19295"/>
<dbReference type="Gene3D" id="2.40.170.20">
    <property type="entry name" value="TonB-dependent receptor, beta-barrel domain"/>
    <property type="match status" value="1"/>
</dbReference>
<dbReference type="RefSeq" id="WP_040136003.1">
    <property type="nucleotide sequence ID" value="NZ_CP009889.1"/>
</dbReference>
<keyword evidence="7" id="KW-1185">Reference proteome</keyword>
<evidence type="ECO:0000256" key="1">
    <source>
        <dbReference type="ARBA" id="ARBA00004442"/>
    </source>
</evidence>
<dbReference type="OrthoDB" id="9768147at2"/>
<keyword evidence="6" id="KW-0675">Receptor</keyword>
<organism evidence="6 7">
    <name type="scientific">Pseudoalteromonas piratica</name>
    <dbReference type="NCBI Taxonomy" id="1348114"/>
    <lineage>
        <taxon>Bacteria</taxon>
        <taxon>Pseudomonadati</taxon>
        <taxon>Pseudomonadota</taxon>
        <taxon>Gammaproteobacteria</taxon>
        <taxon>Alteromonadales</taxon>
        <taxon>Pseudoalteromonadaceae</taxon>
        <taxon>Pseudoalteromonas</taxon>
    </lineage>
</organism>
<dbReference type="STRING" id="1348114.OM33_19295"/>
<evidence type="ECO:0000256" key="3">
    <source>
        <dbReference type="ARBA" id="ARBA00023237"/>
    </source>
</evidence>
<evidence type="ECO:0000313" key="6">
    <source>
        <dbReference type="EMBL" id="AIY67205.1"/>
    </source>
</evidence>
<evidence type="ECO:0000313" key="7">
    <source>
        <dbReference type="Proteomes" id="UP000030341"/>
    </source>
</evidence>
<protein>
    <submittedName>
        <fullName evidence="6">TonB-dependent receptor</fullName>
    </submittedName>
</protein>
<dbReference type="InterPro" id="IPR037066">
    <property type="entry name" value="Plug_dom_sf"/>
</dbReference>